<dbReference type="Proteomes" id="UP000799777">
    <property type="component" value="Unassembled WGS sequence"/>
</dbReference>
<organism evidence="1 2">
    <name type="scientific">Setomelanomma holmii</name>
    <dbReference type="NCBI Taxonomy" id="210430"/>
    <lineage>
        <taxon>Eukaryota</taxon>
        <taxon>Fungi</taxon>
        <taxon>Dikarya</taxon>
        <taxon>Ascomycota</taxon>
        <taxon>Pezizomycotina</taxon>
        <taxon>Dothideomycetes</taxon>
        <taxon>Pleosporomycetidae</taxon>
        <taxon>Pleosporales</taxon>
        <taxon>Pleosporineae</taxon>
        <taxon>Phaeosphaeriaceae</taxon>
        <taxon>Setomelanomma</taxon>
    </lineage>
</organism>
<feature type="non-terminal residue" evidence="1">
    <location>
        <position position="71"/>
    </location>
</feature>
<keyword evidence="2" id="KW-1185">Reference proteome</keyword>
<proteinExistence type="predicted"/>
<dbReference type="EMBL" id="ML978228">
    <property type="protein sequence ID" value="KAF2027337.1"/>
    <property type="molecule type" value="Genomic_DNA"/>
</dbReference>
<name>A0A9P4H5G3_9PLEO</name>
<comment type="caution">
    <text evidence="1">The sequence shown here is derived from an EMBL/GenBank/DDBJ whole genome shotgun (WGS) entry which is preliminary data.</text>
</comment>
<reference evidence="1" key="1">
    <citation type="journal article" date="2020" name="Stud. Mycol.">
        <title>101 Dothideomycetes genomes: a test case for predicting lifestyles and emergence of pathogens.</title>
        <authorList>
            <person name="Haridas S."/>
            <person name="Albert R."/>
            <person name="Binder M."/>
            <person name="Bloem J."/>
            <person name="Labutti K."/>
            <person name="Salamov A."/>
            <person name="Andreopoulos B."/>
            <person name="Baker S."/>
            <person name="Barry K."/>
            <person name="Bills G."/>
            <person name="Bluhm B."/>
            <person name="Cannon C."/>
            <person name="Castanera R."/>
            <person name="Culley D."/>
            <person name="Daum C."/>
            <person name="Ezra D."/>
            <person name="Gonzalez J."/>
            <person name="Henrissat B."/>
            <person name="Kuo A."/>
            <person name="Liang C."/>
            <person name="Lipzen A."/>
            <person name="Lutzoni F."/>
            <person name="Magnuson J."/>
            <person name="Mondo S."/>
            <person name="Nolan M."/>
            <person name="Ohm R."/>
            <person name="Pangilinan J."/>
            <person name="Park H.-J."/>
            <person name="Ramirez L."/>
            <person name="Alfaro M."/>
            <person name="Sun H."/>
            <person name="Tritt A."/>
            <person name="Yoshinaga Y."/>
            <person name="Zwiers L.-H."/>
            <person name="Turgeon B."/>
            <person name="Goodwin S."/>
            <person name="Spatafora J."/>
            <person name="Crous P."/>
            <person name="Grigoriev I."/>
        </authorList>
    </citation>
    <scope>NUCLEOTIDE SEQUENCE</scope>
    <source>
        <strain evidence="1">CBS 110217</strain>
    </source>
</reference>
<sequence>PGQPHYFGTRTDYQNGRMIDNVCRCQTPDSHGDAWTIDFPCGYDKSGQLISWQEPMKRVLEHCGETTVNQD</sequence>
<evidence type="ECO:0000313" key="2">
    <source>
        <dbReference type="Proteomes" id="UP000799777"/>
    </source>
</evidence>
<dbReference type="AlphaFoldDB" id="A0A9P4H5G3"/>
<dbReference type="OrthoDB" id="3774564at2759"/>
<evidence type="ECO:0000313" key="1">
    <source>
        <dbReference type="EMBL" id="KAF2027337.1"/>
    </source>
</evidence>
<gene>
    <name evidence="1" type="ORF">EK21DRAFT_22725</name>
</gene>
<feature type="non-terminal residue" evidence="1">
    <location>
        <position position="1"/>
    </location>
</feature>
<accession>A0A9P4H5G3</accession>
<protein>
    <submittedName>
        <fullName evidence="1">Uncharacterized protein</fullName>
    </submittedName>
</protein>